<reference evidence="3" key="1">
    <citation type="submission" date="2022-06" db="EMBL/GenBank/DDBJ databases">
        <title>A novel DMS-producing enzyme.</title>
        <authorList>
            <person name="Zhang Y."/>
        </authorList>
    </citation>
    <scope>NUCLEOTIDE SEQUENCE</scope>
    <source>
        <strain evidence="3">H10-59</strain>
    </source>
</reference>
<dbReference type="NCBIfam" id="TIGR02675">
    <property type="entry name" value="tape_meas_nterm"/>
    <property type="match status" value="1"/>
</dbReference>
<dbReference type="EMBL" id="CP098828">
    <property type="protein sequence ID" value="XBO73432.1"/>
    <property type="molecule type" value="Genomic_DNA"/>
</dbReference>
<keyword evidence="1" id="KW-0175">Coiled coil</keyword>
<dbReference type="AlphaFoldDB" id="A0AAU7KPN4"/>
<name>A0AAU7KPN4_9GAMM</name>
<evidence type="ECO:0000259" key="2">
    <source>
        <dbReference type="Pfam" id="PF20155"/>
    </source>
</evidence>
<dbReference type="RefSeq" id="WP_348814343.1">
    <property type="nucleotide sequence ID" value="NZ_CP098828.1"/>
</dbReference>
<organism evidence="3">
    <name type="scientific">Halomonas sp. H10-59</name>
    <dbReference type="NCBI Taxonomy" id="2950874"/>
    <lineage>
        <taxon>Bacteria</taxon>
        <taxon>Pseudomonadati</taxon>
        <taxon>Pseudomonadota</taxon>
        <taxon>Gammaproteobacteria</taxon>
        <taxon>Oceanospirillales</taxon>
        <taxon>Halomonadaceae</taxon>
        <taxon>Halomonas</taxon>
    </lineage>
</organism>
<gene>
    <name evidence="3" type="ORF">NFG57_11305</name>
</gene>
<dbReference type="Pfam" id="PF20155">
    <property type="entry name" value="TMP_3"/>
    <property type="match status" value="1"/>
</dbReference>
<proteinExistence type="predicted"/>
<dbReference type="InterPro" id="IPR013491">
    <property type="entry name" value="Tape_meas_N"/>
</dbReference>
<feature type="coiled-coil region" evidence="1">
    <location>
        <begin position="410"/>
        <end position="519"/>
    </location>
</feature>
<protein>
    <submittedName>
        <fullName evidence="3">Tape measure protein</fullName>
    </submittedName>
</protein>
<evidence type="ECO:0000313" key="3">
    <source>
        <dbReference type="EMBL" id="XBO73432.1"/>
    </source>
</evidence>
<sequence>MPYSSRLELVIDSRSGERSLKRVERGLVDVDRAGDRAAGSLGGVAAETSRLRGVALAASGALAGLVGAASAGEVIRYADAWSNTTNQIRQVTSSSDELAKTQRELLQIANDSRSTYESTVDLYTRLEKSTQELGISSERLLGITDSINKSFALSGATADESAGAITQLAQGLAAGALRGDEFNSVAEQAPEIMRAISNSLDMTTGELKDFAAEGGITAQVIIDAMEGAAVSIDQAFGQSIATFGQKMAVSRNKILEWVGASEGLNDAVGLAGDAIVGLSDNIDTLVDGAQFLAVLMAGRLSGALATATAAKLAALGQTLAYQAALARLAGVSGTAATAQLAMGAAVRTASGAMALLGGPVGAAVVAAGGIYYFREELGLVQPKIESVTSTVDALTDSINMNSEAALKNGISKLSADIADLQRAAQTARAERDAIQMQGPGPGYVGIGPGAGSGRNQAVEAVRQIETEIASYDEAVVQLENRLESLGESSIKPTNSLRTLAESTSEADKATKELAESQQRLIDRLFPLEAAHRQFREEMNLLDLKAAADKTFRLAEAQERLRTQYSAELTGGFMEQIATGGLAEKVKETDDLTRDLGLTFSSAFEDAIVGGEGFRDVLAGIAEDIQRLLIRKSITEPAVKAIGGFDWAGLIGGALGGASTGPALEGGFTQQMFADGGYTGPGGKNDPAGIVHAGEYVVKKSVVDQPGVLPMLERLNNMPGYANGGLVGGSASSSMAPQITYAPQITVEAQPGATQQDAERQADAFKRANKAQFAQFIIEQQRPGGLLAKR</sequence>
<feature type="domain" description="Tape measure protein N-terminal" evidence="2">
    <location>
        <begin position="73"/>
        <end position="260"/>
    </location>
</feature>
<accession>A0AAU7KPN4</accession>
<evidence type="ECO:0000256" key="1">
    <source>
        <dbReference type="SAM" id="Coils"/>
    </source>
</evidence>